<dbReference type="InterPro" id="IPR036388">
    <property type="entry name" value="WH-like_DNA-bd_sf"/>
</dbReference>
<comment type="caution">
    <text evidence="2">The sequence shown here is derived from an EMBL/GenBank/DDBJ whole genome shotgun (WGS) entry which is preliminary data.</text>
</comment>
<dbReference type="Gene3D" id="1.10.10.10">
    <property type="entry name" value="Winged helix-like DNA-binding domain superfamily/Winged helix DNA-binding domain"/>
    <property type="match status" value="1"/>
</dbReference>
<dbReference type="EMBL" id="JARBHB010000001">
    <property type="protein sequence ID" value="KAJ8897801.1"/>
    <property type="molecule type" value="Genomic_DNA"/>
</dbReference>
<organism evidence="2 3">
    <name type="scientific">Dryococelus australis</name>
    <dbReference type="NCBI Taxonomy" id="614101"/>
    <lineage>
        <taxon>Eukaryota</taxon>
        <taxon>Metazoa</taxon>
        <taxon>Ecdysozoa</taxon>
        <taxon>Arthropoda</taxon>
        <taxon>Hexapoda</taxon>
        <taxon>Insecta</taxon>
        <taxon>Pterygota</taxon>
        <taxon>Neoptera</taxon>
        <taxon>Polyneoptera</taxon>
        <taxon>Phasmatodea</taxon>
        <taxon>Verophasmatodea</taxon>
        <taxon>Anareolatae</taxon>
        <taxon>Phasmatidae</taxon>
        <taxon>Eurycanthinae</taxon>
        <taxon>Dryococelus</taxon>
    </lineage>
</organism>
<proteinExistence type="predicted"/>
<gene>
    <name evidence="2" type="ORF">PR048_003151</name>
</gene>
<accession>A0ABQ9IN77</accession>
<keyword evidence="3" id="KW-1185">Reference proteome</keyword>
<name>A0ABQ9IN77_9NEOP</name>
<evidence type="ECO:0000313" key="3">
    <source>
        <dbReference type="Proteomes" id="UP001159363"/>
    </source>
</evidence>
<sequence length="592" mass="65183">MDKLDADLPWRSWLVRQPIWGAGGSGFEPRPTWVIEASIEQRLNEGAGETIDPREDSPINGIVRHDSHMRKSGVTRPGIEPGSPMWEASSLTTIPPRPPSTLNHANKNTLIAAAILGFFGSRTQPFQRYDFASLKRTLAARSRSRSEGAIRATLKRTLSASSLLRARHAVFPSKCCTLQIRPVVWCLELGGRAGVGECESCRVVARTAGGCSGRVRRVKGWRKRPGHLLAGTSLSCCTSSLFPRQCGVSASSRGGGREGEKKKKTRESLRKSWGGVLLYPEWHFLGELECEASREIVAWGTALLPLGRLPVFQQFSCTFICHYHDSQTSIAETMIRRTCMAIKEGSGNHRRKLTKPRFPLAKTRLTPPGIESGLPWWDASSLDNNTSECFRHRSRKSAAFVLENCTTMFERITVPLPTGAMLCIGLLGGGSAGRGNLLRRLLASHQDEPGSIPGGVTSGFSCLGIMTDDAAGRRVFSGISRFPRDYIPALLHTRLTPLDIDLCGRHALQAGVKPVDKEMARGTELSDFDKGVIVSCHLSGLSSRTIAWKVNRPKSTVAFVLRKWKVRRVLCQCCTFWATSNLDRQKSQNPQT</sequence>
<protein>
    <submittedName>
        <fullName evidence="2">Uncharacterized protein</fullName>
    </submittedName>
</protein>
<dbReference type="Proteomes" id="UP001159363">
    <property type="component" value="Chromosome 1"/>
</dbReference>
<reference evidence="2 3" key="1">
    <citation type="submission" date="2023-02" db="EMBL/GenBank/DDBJ databases">
        <title>LHISI_Scaffold_Assembly.</title>
        <authorList>
            <person name="Stuart O.P."/>
            <person name="Cleave R."/>
            <person name="Magrath M.J.L."/>
            <person name="Mikheyev A.S."/>
        </authorList>
    </citation>
    <scope>NUCLEOTIDE SEQUENCE [LARGE SCALE GENOMIC DNA]</scope>
    <source>
        <strain evidence="2">Daus_M_001</strain>
        <tissue evidence="2">Leg muscle</tissue>
    </source>
</reference>
<evidence type="ECO:0000256" key="1">
    <source>
        <dbReference type="SAM" id="MobiDB-lite"/>
    </source>
</evidence>
<feature type="region of interest" description="Disordered" evidence="1">
    <location>
        <begin position="70"/>
        <end position="102"/>
    </location>
</feature>
<evidence type="ECO:0000313" key="2">
    <source>
        <dbReference type="EMBL" id="KAJ8897801.1"/>
    </source>
</evidence>